<evidence type="ECO:0000256" key="1">
    <source>
        <dbReference type="SAM" id="MobiDB-lite"/>
    </source>
</evidence>
<dbReference type="PROSITE" id="PS51257">
    <property type="entry name" value="PROKAR_LIPOPROTEIN"/>
    <property type="match status" value="1"/>
</dbReference>
<keyword evidence="3" id="KW-1185">Reference proteome</keyword>
<name>A0ABV8URY3_9BACL</name>
<evidence type="ECO:0000313" key="3">
    <source>
        <dbReference type="Proteomes" id="UP001595733"/>
    </source>
</evidence>
<proteinExistence type="predicted"/>
<sequence length="58" mass="6462">MKKRLGFLAIAASITLAGCQGEEESQITTPPPTEETVVEEETKEPVRWQQNQKVHLPS</sequence>
<dbReference type="RefSeq" id="WP_378138977.1">
    <property type="nucleotide sequence ID" value="NZ_JBHSEF010000006.1"/>
</dbReference>
<evidence type="ECO:0000313" key="2">
    <source>
        <dbReference type="EMBL" id="MFC4353517.1"/>
    </source>
</evidence>
<dbReference type="Proteomes" id="UP001595733">
    <property type="component" value="Unassembled WGS sequence"/>
</dbReference>
<organism evidence="2 3">
    <name type="scientific">Chryseomicrobium palamuruense</name>
    <dbReference type="NCBI Taxonomy" id="682973"/>
    <lineage>
        <taxon>Bacteria</taxon>
        <taxon>Bacillati</taxon>
        <taxon>Bacillota</taxon>
        <taxon>Bacilli</taxon>
        <taxon>Bacillales</taxon>
        <taxon>Caryophanaceae</taxon>
        <taxon>Chryseomicrobium</taxon>
    </lineage>
</organism>
<dbReference type="EMBL" id="JBHSEF010000006">
    <property type="protein sequence ID" value="MFC4353517.1"/>
    <property type="molecule type" value="Genomic_DNA"/>
</dbReference>
<protein>
    <submittedName>
        <fullName evidence="2">Uncharacterized protein</fullName>
    </submittedName>
</protein>
<feature type="compositionally biased region" description="Polar residues" evidence="1">
    <location>
        <begin position="48"/>
        <end position="58"/>
    </location>
</feature>
<comment type="caution">
    <text evidence="2">The sequence shown here is derived from an EMBL/GenBank/DDBJ whole genome shotgun (WGS) entry which is preliminary data.</text>
</comment>
<reference evidence="3" key="1">
    <citation type="journal article" date="2019" name="Int. J. Syst. Evol. Microbiol.">
        <title>The Global Catalogue of Microorganisms (GCM) 10K type strain sequencing project: providing services to taxonomists for standard genome sequencing and annotation.</title>
        <authorList>
            <consortium name="The Broad Institute Genomics Platform"/>
            <consortium name="The Broad Institute Genome Sequencing Center for Infectious Disease"/>
            <person name="Wu L."/>
            <person name="Ma J."/>
        </authorList>
    </citation>
    <scope>NUCLEOTIDE SEQUENCE [LARGE SCALE GENOMIC DNA]</scope>
    <source>
        <strain evidence="3">CCUG 50353</strain>
    </source>
</reference>
<feature type="region of interest" description="Disordered" evidence="1">
    <location>
        <begin position="20"/>
        <end position="58"/>
    </location>
</feature>
<gene>
    <name evidence="2" type="ORF">ACFO0S_00380</name>
</gene>
<accession>A0ABV8URY3</accession>